<comment type="caution">
    <text evidence="11">The sequence shown here is derived from an EMBL/GenBank/DDBJ whole genome shotgun (WGS) entry which is preliminary data.</text>
</comment>
<dbReference type="PRINTS" id="PR01386">
    <property type="entry name" value="CCMCBIOGNSIS"/>
</dbReference>
<name>A0A928UVG9_9SPHI</name>
<keyword evidence="5 9" id="KW-0812">Transmembrane</keyword>
<dbReference type="GO" id="GO:0005886">
    <property type="term" value="C:plasma membrane"/>
    <property type="evidence" value="ECO:0007669"/>
    <property type="project" value="TreeGrafter"/>
</dbReference>
<evidence type="ECO:0000256" key="5">
    <source>
        <dbReference type="ARBA" id="ARBA00022692"/>
    </source>
</evidence>
<feature type="transmembrane region" description="Helical" evidence="9">
    <location>
        <begin position="7"/>
        <end position="27"/>
    </location>
</feature>
<dbReference type="AlphaFoldDB" id="A0A928UVG9"/>
<evidence type="ECO:0000259" key="10">
    <source>
        <dbReference type="Pfam" id="PF01578"/>
    </source>
</evidence>
<feature type="transmembrane region" description="Helical" evidence="9">
    <location>
        <begin position="39"/>
        <end position="61"/>
    </location>
</feature>
<dbReference type="RefSeq" id="WP_196935407.1">
    <property type="nucleotide sequence ID" value="NZ_MU158698.1"/>
</dbReference>
<evidence type="ECO:0000256" key="7">
    <source>
        <dbReference type="ARBA" id="ARBA00022989"/>
    </source>
</evidence>
<dbReference type="InterPro" id="IPR045062">
    <property type="entry name" value="Cyt_c_biogenesis_CcsA/CcmC"/>
</dbReference>
<dbReference type="PANTHER" id="PTHR30071:SF1">
    <property type="entry name" value="CYTOCHROME B_B6 PROTEIN-RELATED"/>
    <property type="match status" value="1"/>
</dbReference>
<feature type="transmembrane region" description="Helical" evidence="9">
    <location>
        <begin position="142"/>
        <end position="159"/>
    </location>
</feature>
<organism evidence="11 12">
    <name type="scientific">Sphingobacterium hungaricum</name>
    <dbReference type="NCBI Taxonomy" id="2082723"/>
    <lineage>
        <taxon>Bacteria</taxon>
        <taxon>Pseudomonadati</taxon>
        <taxon>Bacteroidota</taxon>
        <taxon>Sphingobacteriia</taxon>
        <taxon>Sphingobacteriales</taxon>
        <taxon>Sphingobacteriaceae</taxon>
        <taxon>Sphingobacterium</taxon>
    </lineage>
</organism>
<keyword evidence="7 9" id="KW-1133">Transmembrane helix</keyword>
<dbReference type="GO" id="GO:0017004">
    <property type="term" value="P:cytochrome complex assembly"/>
    <property type="evidence" value="ECO:0007669"/>
    <property type="project" value="UniProtKB-KW"/>
</dbReference>
<dbReference type="Pfam" id="PF01578">
    <property type="entry name" value="Cytochrom_C_asm"/>
    <property type="match status" value="1"/>
</dbReference>
<evidence type="ECO:0000256" key="1">
    <source>
        <dbReference type="ARBA" id="ARBA00002442"/>
    </source>
</evidence>
<comment type="similarity">
    <text evidence="3">Belongs to the CcmC/CycZ/HelC family.</text>
</comment>
<feature type="transmembrane region" description="Helical" evidence="9">
    <location>
        <begin position="188"/>
        <end position="208"/>
    </location>
</feature>
<dbReference type="GO" id="GO:0020037">
    <property type="term" value="F:heme binding"/>
    <property type="evidence" value="ECO:0007669"/>
    <property type="project" value="InterPro"/>
</dbReference>
<dbReference type="GO" id="GO:0015232">
    <property type="term" value="F:heme transmembrane transporter activity"/>
    <property type="evidence" value="ECO:0007669"/>
    <property type="project" value="InterPro"/>
</dbReference>
<dbReference type="EMBL" id="PRDK01000004">
    <property type="protein sequence ID" value="MBE8713467.1"/>
    <property type="molecule type" value="Genomic_DNA"/>
</dbReference>
<dbReference type="InterPro" id="IPR003557">
    <property type="entry name" value="Cyt_c_biogenesis_CcmC"/>
</dbReference>
<dbReference type="PANTHER" id="PTHR30071">
    <property type="entry name" value="HEME EXPORTER PROTEIN C"/>
    <property type="match status" value="1"/>
</dbReference>
<evidence type="ECO:0000256" key="9">
    <source>
        <dbReference type="SAM" id="Phobius"/>
    </source>
</evidence>
<keyword evidence="8 9" id="KW-0472">Membrane</keyword>
<keyword evidence="6" id="KW-0201">Cytochrome c-type biogenesis</keyword>
<proteinExistence type="inferred from homology"/>
<evidence type="ECO:0000256" key="3">
    <source>
        <dbReference type="ARBA" id="ARBA00005840"/>
    </source>
</evidence>
<feature type="domain" description="Cytochrome c assembly protein" evidence="10">
    <location>
        <begin position="9"/>
        <end position="158"/>
    </location>
</feature>
<comment type="function">
    <text evidence="1">Required for the export of heme to the periplasm for the biogenesis of c-type cytochromes.</text>
</comment>
<evidence type="ECO:0000256" key="8">
    <source>
        <dbReference type="ARBA" id="ARBA00023136"/>
    </source>
</evidence>
<protein>
    <recommendedName>
        <fullName evidence="4">Heme exporter protein C</fullName>
    </recommendedName>
</protein>
<reference evidence="11" key="1">
    <citation type="submission" date="2018-02" db="EMBL/GenBank/DDBJ databases">
        <authorList>
            <person name="Vasarhelyi B.M."/>
            <person name="Deshmukh S."/>
            <person name="Balint B."/>
            <person name="Kukolya J."/>
        </authorList>
    </citation>
    <scope>NUCLEOTIDE SEQUENCE</scope>
    <source>
        <strain evidence="11">KB22</strain>
    </source>
</reference>
<evidence type="ECO:0000313" key="11">
    <source>
        <dbReference type="EMBL" id="MBE8713467.1"/>
    </source>
</evidence>
<dbReference type="Proteomes" id="UP000616201">
    <property type="component" value="Unassembled WGS sequence"/>
</dbReference>
<keyword evidence="12" id="KW-1185">Reference proteome</keyword>
<evidence type="ECO:0000313" key="12">
    <source>
        <dbReference type="Proteomes" id="UP000616201"/>
    </source>
</evidence>
<feature type="transmembrane region" description="Helical" evidence="9">
    <location>
        <begin position="73"/>
        <end position="99"/>
    </location>
</feature>
<evidence type="ECO:0000256" key="4">
    <source>
        <dbReference type="ARBA" id="ARBA00016463"/>
    </source>
</evidence>
<evidence type="ECO:0000256" key="2">
    <source>
        <dbReference type="ARBA" id="ARBA00004141"/>
    </source>
</evidence>
<comment type="subcellular location">
    <subcellularLocation>
        <location evidence="2">Membrane</location>
        <topology evidence="2">Multi-pass membrane protein</topology>
    </subcellularLocation>
</comment>
<accession>A0A928UVG9</accession>
<sequence>MRKNWWKILAIVMISISIIAGLLGPVPELPILNETIRNVYFHVPMWFAMLLLYLISVIYSIKYLNTGNTRYDFIAVEAVNTGILFCGLGLLTGMLWGNITWGDPWPNDPKLNSSAISTLMYLAYLVLRNAIDEEQKRGKISAIYNIFAFPIMIVLLYILPRMTDSLHPGNGGNSNFGDLDMDNYMRPVFYTAVIGWMLFGTWIGTIRYRIRLLENNMSLNK</sequence>
<feature type="transmembrane region" description="Helical" evidence="9">
    <location>
        <begin position="111"/>
        <end position="130"/>
    </location>
</feature>
<evidence type="ECO:0000256" key="6">
    <source>
        <dbReference type="ARBA" id="ARBA00022748"/>
    </source>
</evidence>
<gene>
    <name evidence="11" type="ORF">C4F49_07235</name>
</gene>
<dbReference type="InterPro" id="IPR002541">
    <property type="entry name" value="Cyt_c_assembly"/>
</dbReference>